<dbReference type="SUPFAM" id="SSF52266">
    <property type="entry name" value="SGNH hydrolase"/>
    <property type="match status" value="1"/>
</dbReference>
<dbReference type="InterPro" id="IPR051532">
    <property type="entry name" value="Ester_Hydrolysis_Enzymes"/>
</dbReference>
<proteinExistence type="predicted"/>
<dbReference type="eggNOG" id="COG2755">
    <property type="taxonomic scope" value="Bacteria"/>
</dbReference>
<name>H6LIA9_ACEWD</name>
<sequence>MLKKIWPLILLLSIALIIAFVTGLITSITITNGGGKKQQEIPEPTKNVPVEPSTADEKILVLGDSIGYGIGDDPNMGIGKRYATLIDSEKNIDVTNLSVSGAISPELATLVESPENAPFIATANLIIISIGGNDLNRLQSEDPLSLDTAFQETFSTYKKNLEAILNRIRTLNPEVQIALIGLYNPYPEQDPQKSAKLFEWNYKTQLIADADLKTAYIPNYDQFKGHLKTYLAADGFHPSSIGYQVIADTLDRVLNGLD</sequence>
<evidence type="ECO:0000259" key="2">
    <source>
        <dbReference type="Pfam" id="PF13472"/>
    </source>
</evidence>
<evidence type="ECO:0000256" key="1">
    <source>
        <dbReference type="SAM" id="MobiDB-lite"/>
    </source>
</evidence>
<dbReference type="PANTHER" id="PTHR30383">
    <property type="entry name" value="THIOESTERASE 1/PROTEASE 1/LYSOPHOSPHOLIPASE L1"/>
    <property type="match status" value="1"/>
</dbReference>
<dbReference type="HOGENOM" id="CLU_076859_2_0_9"/>
<dbReference type="Pfam" id="PF13472">
    <property type="entry name" value="Lipase_GDSL_2"/>
    <property type="match status" value="1"/>
</dbReference>
<keyword evidence="4" id="KW-1185">Reference proteome</keyword>
<dbReference type="InterPro" id="IPR013830">
    <property type="entry name" value="SGNH_hydro"/>
</dbReference>
<dbReference type="OrthoDB" id="252349at2"/>
<accession>H6LIA9</accession>
<evidence type="ECO:0000313" key="3">
    <source>
        <dbReference type="EMBL" id="AFA47283.1"/>
    </source>
</evidence>
<reference evidence="3 4" key="2">
    <citation type="journal article" date="2012" name="PLoS ONE">
        <title>An ancient pathway combining carbon dioxide fixation with the generation and utilization of a sodium ion gradient for ATP synthesis.</title>
        <authorList>
            <person name="Poehlein A."/>
            <person name="Schmidt S."/>
            <person name="Kaster A.K."/>
            <person name="Goenrich M."/>
            <person name="Vollmers J."/>
            <person name="Thurmer A."/>
            <person name="Bertsch J."/>
            <person name="Schuchmann K."/>
            <person name="Voigt B."/>
            <person name="Hecker M."/>
            <person name="Daniel R."/>
            <person name="Thauer R.K."/>
            <person name="Gottschalk G."/>
            <person name="Muller V."/>
        </authorList>
    </citation>
    <scope>NUCLEOTIDE SEQUENCE [LARGE SCALE GENOMIC DNA]</scope>
    <source>
        <strain evidence="4">ATCC 29683 / DSM 1030 / JCM 2381 / KCTC 1655 / WB1</strain>
    </source>
</reference>
<dbReference type="GO" id="GO:0004622">
    <property type="term" value="F:phosphatidylcholine lysophospholipase activity"/>
    <property type="evidence" value="ECO:0007669"/>
    <property type="project" value="TreeGrafter"/>
</dbReference>
<dbReference type="Gene3D" id="3.40.50.1110">
    <property type="entry name" value="SGNH hydrolase"/>
    <property type="match status" value="1"/>
</dbReference>
<dbReference type="InterPro" id="IPR036514">
    <property type="entry name" value="SGNH_hydro_sf"/>
</dbReference>
<evidence type="ECO:0000313" key="4">
    <source>
        <dbReference type="Proteomes" id="UP000007177"/>
    </source>
</evidence>
<organism evidence="3 4">
    <name type="scientific">Acetobacterium woodii (strain ATCC 29683 / DSM 1030 / JCM 2381 / KCTC 1655 / WB1)</name>
    <dbReference type="NCBI Taxonomy" id="931626"/>
    <lineage>
        <taxon>Bacteria</taxon>
        <taxon>Bacillati</taxon>
        <taxon>Bacillota</taxon>
        <taxon>Clostridia</taxon>
        <taxon>Eubacteriales</taxon>
        <taxon>Eubacteriaceae</taxon>
        <taxon>Acetobacterium</taxon>
    </lineage>
</organism>
<dbReference type="RefSeq" id="WP_014354886.1">
    <property type="nucleotide sequence ID" value="NC_016894.1"/>
</dbReference>
<gene>
    <name evidence="3" type="ordered locus">Awo_c04840</name>
</gene>
<dbReference type="EMBL" id="CP002987">
    <property type="protein sequence ID" value="AFA47283.1"/>
    <property type="molecule type" value="Genomic_DNA"/>
</dbReference>
<dbReference type="Proteomes" id="UP000007177">
    <property type="component" value="Chromosome"/>
</dbReference>
<reference evidence="4" key="1">
    <citation type="submission" date="2011-07" db="EMBL/GenBank/DDBJ databases">
        <title>Complete genome sequence of Acetobacterium woodii.</title>
        <authorList>
            <person name="Poehlein A."/>
            <person name="Schmidt S."/>
            <person name="Kaster A.-K."/>
            <person name="Goenrich M."/>
            <person name="Vollmers J."/>
            <person name="Thuermer A."/>
            <person name="Gottschalk G."/>
            <person name="Thauer R.K."/>
            <person name="Daniel R."/>
            <person name="Mueller V."/>
        </authorList>
    </citation>
    <scope>NUCLEOTIDE SEQUENCE [LARGE SCALE GENOMIC DNA]</scope>
    <source>
        <strain evidence="4">ATCC 29683 / DSM 1030 / JCM 2381 / KCTC 1655 / WB1</strain>
    </source>
</reference>
<protein>
    <submittedName>
        <fullName evidence="3">Lipolytic protein, G-D-S-L family</fullName>
    </submittedName>
</protein>
<dbReference type="STRING" id="931626.Awo_c04840"/>
<feature type="region of interest" description="Disordered" evidence="1">
    <location>
        <begin position="33"/>
        <end position="53"/>
    </location>
</feature>
<dbReference type="PANTHER" id="PTHR30383:SF27">
    <property type="entry name" value="SPORE GERMINATION LIPASE LIPC"/>
    <property type="match status" value="1"/>
</dbReference>
<dbReference type="KEGG" id="awo:Awo_c04840"/>
<feature type="domain" description="SGNH hydrolase-type esterase" evidence="2">
    <location>
        <begin position="61"/>
        <end position="245"/>
    </location>
</feature>
<dbReference type="AlphaFoldDB" id="H6LIA9"/>